<keyword evidence="2" id="KW-0812">Transmembrane</keyword>
<proteinExistence type="predicted"/>
<feature type="region of interest" description="Disordered" evidence="1">
    <location>
        <begin position="117"/>
        <end position="232"/>
    </location>
</feature>
<feature type="region of interest" description="Disordered" evidence="1">
    <location>
        <begin position="283"/>
        <end position="302"/>
    </location>
</feature>
<evidence type="ECO:0000313" key="3">
    <source>
        <dbReference type="EMBL" id="ROT66496.1"/>
    </source>
</evidence>
<name>A0A3R7QGB3_PENVA</name>
<feature type="compositionally biased region" description="Polar residues" evidence="1">
    <location>
        <begin position="201"/>
        <end position="215"/>
    </location>
</feature>
<reference evidence="3 4" key="1">
    <citation type="submission" date="2018-04" db="EMBL/GenBank/DDBJ databases">
        <authorList>
            <person name="Zhang X."/>
            <person name="Yuan J."/>
            <person name="Li F."/>
            <person name="Xiang J."/>
        </authorList>
    </citation>
    <scope>NUCLEOTIDE SEQUENCE [LARGE SCALE GENOMIC DNA]</scope>
    <source>
        <tissue evidence="3">Muscle</tissue>
    </source>
</reference>
<feature type="region of interest" description="Disordered" evidence="1">
    <location>
        <begin position="1"/>
        <end position="26"/>
    </location>
</feature>
<evidence type="ECO:0000256" key="1">
    <source>
        <dbReference type="SAM" id="MobiDB-lite"/>
    </source>
</evidence>
<organism evidence="3 4">
    <name type="scientific">Penaeus vannamei</name>
    <name type="common">Whiteleg shrimp</name>
    <name type="synonym">Litopenaeus vannamei</name>
    <dbReference type="NCBI Taxonomy" id="6689"/>
    <lineage>
        <taxon>Eukaryota</taxon>
        <taxon>Metazoa</taxon>
        <taxon>Ecdysozoa</taxon>
        <taxon>Arthropoda</taxon>
        <taxon>Crustacea</taxon>
        <taxon>Multicrustacea</taxon>
        <taxon>Malacostraca</taxon>
        <taxon>Eumalacostraca</taxon>
        <taxon>Eucarida</taxon>
        <taxon>Decapoda</taxon>
        <taxon>Dendrobranchiata</taxon>
        <taxon>Penaeoidea</taxon>
        <taxon>Penaeidae</taxon>
        <taxon>Penaeus</taxon>
    </lineage>
</organism>
<keyword evidence="2" id="KW-1133">Transmembrane helix</keyword>
<dbReference type="EMBL" id="QCYY01002926">
    <property type="protein sequence ID" value="ROT66496.1"/>
    <property type="molecule type" value="Genomic_DNA"/>
</dbReference>
<feature type="compositionally biased region" description="Basic and acidic residues" evidence="1">
    <location>
        <begin position="293"/>
        <end position="302"/>
    </location>
</feature>
<feature type="compositionally biased region" description="Basic and acidic residues" evidence="1">
    <location>
        <begin position="219"/>
        <end position="232"/>
    </location>
</feature>
<keyword evidence="4" id="KW-1185">Reference proteome</keyword>
<keyword evidence="2" id="KW-0472">Membrane</keyword>
<feature type="transmembrane region" description="Helical" evidence="2">
    <location>
        <begin position="468"/>
        <end position="491"/>
    </location>
</feature>
<feature type="transmembrane region" description="Helical" evidence="2">
    <location>
        <begin position="438"/>
        <end position="456"/>
    </location>
</feature>
<comment type="caution">
    <text evidence="3">The sequence shown here is derived from an EMBL/GenBank/DDBJ whole genome shotgun (WGS) entry which is preliminary data.</text>
</comment>
<reference evidence="3 4" key="2">
    <citation type="submission" date="2019-01" db="EMBL/GenBank/DDBJ databases">
        <title>The decoding of complex shrimp genome reveals the adaptation for benthos swimmer, frequently molting mechanism and breeding impact on genome.</title>
        <authorList>
            <person name="Sun Y."/>
            <person name="Gao Y."/>
            <person name="Yu Y."/>
        </authorList>
    </citation>
    <scope>NUCLEOTIDE SEQUENCE [LARGE SCALE GENOMIC DNA]</scope>
    <source>
        <tissue evidence="3">Muscle</tissue>
    </source>
</reference>
<feature type="compositionally biased region" description="Basic and acidic residues" evidence="1">
    <location>
        <begin position="150"/>
        <end position="173"/>
    </location>
</feature>
<gene>
    <name evidence="3" type="ORF">C7M84_015480</name>
</gene>
<sequence length="494" mass="56106">MGENDGGNAWHQRPQTPATWHCLGPRQPIDTRRLPDLYHSPVTPPRPLHLVLGYAPRACPWAPSRPASSRSGRDAAIKDVARISRMEPRPSSPSVIELVLDVKLEYEVTFATRRRIPHRPTAPSLPSQVPHLQGPRIRPVATVHPANFNRKRDPSEENEPRKGDFEFSEKDTTTDVQEQELEPDDRPCKEENPPQLEAVQEKTSNNQPTVSSADSCDTEENKPETDRAKETTDHSYFFSTRYRSYRFRPQEVPDPCKKHRDVVLSARYRLRKALKMECQDGHGCASEEQPIEGQREETQREGQRDITITECLEEFLAELHLSHLADYLRVLGCTCVRDLRLLESSELEAIQLVSRRRLLQQLDSLKLHHEAPPEDCSLEGWLTWYGLTHISGFLKAIGVHTVGDLAYVREEDLVLLKPVTRRRILACNKRWNRKSTPYPIATLSLSSLHLIIVMLYTNSLSSRSSSVFLLSLSLSLSLALIVLPSLSLALLTCP</sequence>
<accession>A0A3R7QGB3</accession>
<protein>
    <recommendedName>
        <fullName evidence="5">SAM domain-containing protein</fullName>
    </recommendedName>
</protein>
<dbReference type="OrthoDB" id="6370000at2759"/>
<evidence type="ECO:0000313" key="4">
    <source>
        <dbReference type="Proteomes" id="UP000283509"/>
    </source>
</evidence>
<evidence type="ECO:0000256" key="2">
    <source>
        <dbReference type="SAM" id="Phobius"/>
    </source>
</evidence>
<evidence type="ECO:0008006" key="5">
    <source>
        <dbReference type="Google" id="ProtNLM"/>
    </source>
</evidence>
<dbReference type="AlphaFoldDB" id="A0A3R7QGB3"/>
<dbReference type="Proteomes" id="UP000283509">
    <property type="component" value="Unassembled WGS sequence"/>
</dbReference>